<proteinExistence type="predicted"/>
<feature type="compositionally biased region" description="Basic and acidic residues" evidence="1">
    <location>
        <begin position="20"/>
        <end position="32"/>
    </location>
</feature>
<reference evidence="2 3" key="1">
    <citation type="submission" date="2016-12" db="EMBL/GenBank/DDBJ databases">
        <title>Genomic comparison of strains in the 'Actinomyces naeslundii' group.</title>
        <authorList>
            <person name="Mughal S.R."/>
            <person name="Do T."/>
            <person name="Gilbert S.C."/>
            <person name="Witherden E.A."/>
            <person name="Didelot X."/>
            <person name="Beighton D."/>
        </authorList>
    </citation>
    <scope>NUCLEOTIDE SEQUENCE [LARGE SCALE GENOMIC DNA]</scope>
    <source>
        <strain evidence="2 3">R21091</strain>
    </source>
</reference>
<evidence type="ECO:0000256" key="1">
    <source>
        <dbReference type="SAM" id="MobiDB-lite"/>
    </source>
</evidence>
<dbReference type="Proteomes" id="UP000186471">
    <property type="component" value="Unassembled WGS sequence"/>
</dbReference>
<evidence type="ECO:0000313" key="3">
    <source>
        <dbReference type="Proteomes" id="UP000186471"/>
    </source>
</evidence>
<feature type="region of interest" description="Disordered" evidence="1">
    <location>
        <begin position="1"/>
        <end position="56"/>
    </location>
</feature>
<name>A0A1Q8VAA1_9ACTO</name>
<sequence length="91" mass="10207">MTVSTTASEATTPVMSLESVTRDYRQGDETVHALRSTDTAPDRAGRSQGQRGTKRFVTAEPHWLLPAWRTTVRSRVHDPPLRPLPHCCLPR</sequence>
<evidence type="ECO:0000313" key="2">
    <source>
        <dbReference type="EMBL" id="OLO45025.1"/>
    </source>
</evidence>
<protein>
    <submittedName>
        <fullName evidence="2">Uncharacterized protein</fullName>
    </submittedName>
</protein>
<feature type="compositionally biased region" description="Polar residues" evidence="1">
    <location>
        <begin position="1"/>
        <end position="14"/>
    </location>
</feature>
<comment type="caution">
    <text evidence="2">The sequence shown here is derived from an EMBL/GenBank/DDBJ whole genome shotgun (WGS) entry which is preliminary data.</text>
</comment>
<organism evidence="2 3">
    <name type="scientific">Actinomyces oris</name>
    <dbReference type="NCBI Taxonomy" id="544580"/>
    <lineage>
        <taxon>Bacteria</taxon>
        <taxon>Bacillati</taxon>
        <taxon>Actinomycetota</taxon>
        <taxon>Actinomycetes</taxon>
        <taxon>Actinomycetales</taxon>
        <taxon>Actinomycetaceae</taxon>
        <taxon>Actinomyces</taxon>
    </lineage>
</organism>
<accession>A0A1Q8VAA1</accession>
<gene>
    <name evidence="2" type="ORF">BKH31_10285</name>
</gene>
<dbReference type="EMBL" id="MSKK01000042">
    <property type="protein sequence ID" value="OLO45025.1"/>
    <property type="molecule type" value="Genomic_DNA"/>
</dbReference>
<dbReference type="AlphaFoldDB" id="A0A1Q8VAA1"/>